<feature type="transmembrane region" description="Helical" evidence="6">
    <location>
        <begin position="170"/>
        <end position="189"/>
    </location>
</feature>
<reference evidence="9 10" key="1">
    <citation type="journal article" date="2012" name="J. Bacteriol.">
        <title>Draft Genome Sequence of Novosphingobium nitrogenifigens Y88T.</title>
        <authorList>
            <person name="Strabala T.J."/>
            <person name="Macdonald L."/>
            <person name="Liu V."/>
            <person name="Smit A.M."/>
        </authorList>
    </citation>
    <scope>NUCLEOTIDE SEQUENCE [LARGE SCALE GENOMIC DNA]</scope>
    <source>
        <strain evidence="9 10">DSM 19370</strain>
    </source>
</reference>
<dbReference type="NCBIfam" id="TIGR00254">
    <property type="entry name" value="GGDEF"/>
    <property type="match status" value="1"/>
</dbReference>
<evidence type="ECO:0000256" key="2">
    <source>
        <dbReference type="ARBA" id="ARBA00022475"/>
    </source>
</evidence>
<evidence type="ECO:0000313" key="9">
    <source>
        <dbReference type="EMBL" id="EGD57779.1"/>
    </source>
</evidence>
<keyword evidence="3 6" id="KW-0812">Transmembrane</keyword>
<evidence type="ECO:0000259" key="8">
    <source>
        <dbReference type="PROSITE" id="PS50887"/>
    </source>
</evidence>
<dbReference type="Gene3D" id="3.30.450.20">
    <property type="entry name" value="PAS domain"/>
    <property type="match status" value="1"/>
</dbReference>
<dbReference type="InterPro" id="IPR000160">
    <property type="entry name" value="GGDEF_dom"/>
</dbReference>
<dbReference type="CDD" id="cd01949">
    <property type="entry name" value="GGDEF"/>
    <property type="match status" value="1"/>
</dbReference>
<dbReference type="SMART" id="SM00267">
    <property type="entry name" value="GGDEF"/>
    <property type="match status" value="1"/>
</dbReference>
<dbReference type="NCBIfam" id="TIGR00229">
    <property type="entry name" value="sensory_box"/>
    <property type="match status" value="1"/>
</dbReference>
<keyword evidence="4 6" id="KW-1133">Transmembrane helix</keyword>
<dbReference type="EMBL" id="AEWJ01000054">
    <property type="protein sequence ID" value="EGD57779.1"/>
    <property type="molecule type" value="Genomic_DNA"/>
</dbReference>
<dbReference type="InterPro" id="IPR029787">
    <property type="entry name" value="Nucleotide_cyclase"/>
</dbReference>
<feature type="transmembrane region" description="Helical" evidence="6">
    <location>
        <begin position="248"/>
        <end position="268"/>
    </location>
</feature>
<keyword evidence="2" id="KW-1003">Cell membrane</keyword>
<dbReference type="PROSITE" id="PS50112">
    <property type="entry name" value="PAS"/>
    <property type="match status" value="1"/>
</dbReference>
<feature type="transmembrane region" description="Helical" evidence="6">
    <location>
        <begin position="21"/>
        <end position="44"/>
    </location>
</feature>
<dbReference type="InterPro" id="IPR007895">
    <property type="entry name" value="MASE1"/>
</dbReference>
<dbReference type="SMART" id="SM00091">
    <property type="entry name" value="PAS"/>
    <property type="match status" value="1"/>
</dbReference>
<protein>
    <submittedName>
        <fullName evidence="9">Diguanylate cyclase with PAS/PAC sensor</fullName>
    </submittedName>
</protein>
<dbReference type="Pfam" id="PF05231">
    <property type="entry name" value="MASE1"/>
    <property type="match status" value="1"/>
</dbReference>
<dbReference type="HOGENOM" id="CLU_022985_1_1_5"/>
<dbReference type="GO" id="GO:0005886">
    <property type="term" value="C:plasma membrane"/>
    <property type="evidence" value="ECO:0007669"/>
    <property type="project" value="UniProtKB-SubCell"/>
</dbReference>
<dbReference type="PROSITE" id="PS50887">
    <property type="entry name" value="GGDEF"/>
    <property type="match status" value="1"/>
</dbReference>
<dbReference type="GO" id="GO:0003824">
    <property type="term" value="F:catalytic activity"/>
    <property type="evidence" value="ECO:0007669"/>
    <property type="project" value="UniProtKB-ARBA"/>
</dbReference>
<dbReference type="eggNOG" id="COG2199">
    <property type="taxonomic scope" value="Bacteria"/>
</dbReference>
<accession>F1ZCD9</accession>
<dbReference type="PANTHER" id="PTHR44757:SF2">
    <property type="entry name" value="BIOFILM ARCHITECTURE MAINTENANCE PROTEIN MBAA"/>
    <property type="match status" value="1"/>
</dbReference>
<dbReference type="Gene3D" id="3.30.70.270">
    <property type="match status" value="1"/>
</dbReference>
<sequence>MIFAAMKFRKVSWYNLARMGALMGADALAGGLCYFLFATATIVLTSNGRNHAMVWPADAVILALLLSRPRRHWPVLLLAGWAGNLVANGVARGWVLGLVLYGAINMGQTLLAAHFVRRSRVGDDVMADSGSFGRFLFWAGLIAPALGAAAGALSSQMIYGQPLLPSFGRWIASNSLGFVIFTPFFKGIFDGSYARALGSLKKITLAENLAVFGLHVAVTLLVFAQNRLPLLYLPFSTLLLLTFRMGRLATHLGTLLVAVVAIIAALNHSGPMALIDQGPLIQTVFLQAYLAVLLCTSLPVAAVVSARADAQAELAAREETLRLVMARSPDAILAFDGNGICRWADGPLREYLGIEPDDIVGASITELSVKTGGALERMYHHLLASNGHHHTSDFNPARHPELTLEASLRLAPRQTSTIGSVIIMRDITVRKAREVAISKRAETDDLTGVLNRAGFHQRLNLAIETSEEPFSLALIDVDRFKSINDTYGHPVGDAALIEIVRRMKTGTRKGDVVGRLGGDEFAILFRCEMAKAETICKRITGLVSTDPIHANDNVLLLTSISCGVAQFAPGMSREQLVDAADLALYQAKDSGRNGVKTVA</sequence>
<dbReference type="AlphaFoldDB" id="F1ZCD9"/>
<dbReference type="InterPro" id="IPR000014">
    <property type="entry name" value="PAS"/>
</dbReference>
<evidence type="ECO:0000259" key="7">
    <source>
        <dbReference type="PROSITE" id="PS50112"/>
    </source>
</evidence>
<dbReference type="SUPFAM" id="SSF55785">
    <property type="entry name" value="PYP-like sensor domain (PAS domain)"/>
    <property type="match status" value="1"/>
</dbReference>
<name>F1ZCD9_9SPHN</name>
<dbReference type="OrthoDB" id="9812260at2"/>
<feature type="transmembrane region" description="Helical" evidence="6">
    <location>
        <begin position="209"/>
        <end position="228"/>
    </location>
</feature>
<feature type="transmembrane region" description="Helical" evidence="6">
    <location>
        <begin position="97"/>
        <end position="116"/>
    </location>
</feature>
<dbReference type="Proteomes" id="UP000004728">
    <property type="component" value="Unassembled WGS sequence"/>
</dbReference>
<dbReference type="InterPro" id="IPR043128">
    <property type="entry name" value="Rev_trsase/Diguanyl_cyclase"/>
</dbReference>
<comment type="subcellular location">
    <subcellularLocation>
        <location evidence="1">Cell membrane</location>
        <topology evidence="1">Multi-pass membrane protein</topology>
    </subcellularLocation>
</comment>
<keyword evidence="5 6" id="KW-0472">Membrane</keyword>
<feature type="transmembrane region" description="Helical" evidence="6">
    <location>
        <begin position="136"/>
        <end position="158"/>
    </location>
</feature>
<dbReference type="eggNOG" id="COG3447">
    <property type="taxonomic scope" value="Bacteria"/>
</dbReference>
<dbReference type="PANTHER" id="PTHR44757">
    <property type="entry name" value="DIGUANYLATE CYCLASE DGCP"/>
    <property type="match status" value="1"/>
</dbReference>
<evidence type="ECO:0000256" key="4">
    <source>
        <dbReference type="ARBA" id="ARBA00022989"/>
    </source>
</evidence>
<proteinExistence type="predicted"/>
<feature type="transmembrane region" description="Helical" evidence="6">
    <location>
        <begin position="280"/>
        <end position="304"/>
    </location>
</feature>
<keyword evidence="10" id="KW-1185">Reference proteome</keyword>
<comment type="caution">
    <text evidence="9">The sequence shown here is derived from an EMBL/GenBank/DDBJ whole genome shotgun (WGS) entry which is preliminary data.</text>
</comment>
<dbReference type="InParanoid" id="F1ZCD9"/>
<organism evidence="9 10">
    <name type="scientific">Novosphingobium nitrogenifigens DSM 19370</name>
    <dbReference type="NCBI Taxonomy" id="983920"/>
    <lineage>
        <taxon>Bacteria</taxon>
        <taxon>Pseudomonadati</taxon>
        <taxon>Pseudomonadota</taxon>
        <taxon>Alphaproteobacteria</taxon>
        <taxon>Sphingomonadales</taxon>
        <taxon>Sphingomonadaceae</taxon>
        <taxon>Novosphingobium</taxon>
    </lineage>
</organism>
<evidence type="ECO:0000256" key="6">
    <source>
        <dbReference type="SAM" id="Phobius"/>
    </source>
</evidence>
<evidence type="ECO:0000256" key="5">
    <source>
        <dbReference type="ARBA" id="ARBA00023136"/>
    </source>
</evidence>
<dbReference type="STRING" id="983920.Y88_3105"/>
<dbReference type="Pfam" id="PF08448">
    <property type="entry name" value="PAS_4"/>
    <property type="match status" value="1"/>
</dbReference>
<dbReference type="InterPro" id="IPR052155">
    <property type="entry name" value="Biofilm_reg_signaling"/>
</dbReference>
<evidence type="ECO:0000313" key="10">
    <source>
        <dbReference type="Proteomes" id="UP000004728"/>
    </source>
</evidence>
<dbReference type="Pfam" id="PF00990">
    <property type="entry name" value="GGDEF"/>
    <property type="match status" value="1"/>
</dbReference>
<feature type="domain" description="PAS" evidence="7">
    <location>
        <begin position="317"/>
        <end position="367"/>
    </location>
</feature>
<dbReference type="SUPFAM" id="SSF55073">
    <property type="entry name" value="Nucleotide cyclase"/>
    <property type="match status" value="1"/>
</dbReference>
<evidence type="ECO:0000256" key="1">
    <source>
        <dbReference type="ARBA" id="ARBA00004651"/>
    </source>
</evidence>
<dbReference type="InterPro" id="IPR035965">
    <property type="entry name" value="PAS-like_dom_sf"/>
</dbReference>
<dbReference type="InterPro" id="IPR013656">
    <property type="entry name" value="PAS_4"/>
</dbReference>
<dbReference type="FunFam" id="3.30.70.270:FF:000001">
    <property type="entry name" value="Diguanylate cyclase domain protein"/>
    <property type="match status" value="1"/>
</dbReference>
<feature type="domain" description="GGDEF" evidence="8">
    <location>
        <begin position="468"/>
        <end position="599"/>
    </location>
</feature>
<evidence type="ECO:0000256" key="3">
    <source>
        <dbReference type="ARBA" id="ARBA00022692"/>
    </source>
</evidence>
<gene>
    <name evidence="9" type="ORF">Y88_3105</name>
</gene>